<keyword evidence="4" id="KW-0017">Alkaloid metabolism</keyword>
<comment type="cofactor">
    <cofactor evidence="1">
        <name>FAD</name>
        <dbReference type="ChEBI" id="CHEBI:57692"/>
    </cofactor>
</comment>
<dbReference type="GO" id="GO:0016491">
    <property type="term" value="F:oxidoreductase activity"/>
    <property type="evidence" value="ECO:0007669"/>
    <property type="project" value="InterPro"/>
</dbReference>
<dbReference type="Pfam" id="PF01565">
    <property type="entry name" value="FAD_binding_4"/>
    <property type="match status" value="1"/>
</dbReference>
<dbReference type="Gene3D" id="3.30.465.10">
    <property type="match status" value="1"/>
</dbReference>
<keyword evidence="8" id="KW-0325">Glycoprotein</keyword>
<evidence type="ECO:0000313" key="10">
    <source>
        <dbReference type="EMBL" id="KAG8385186.1"/>
    </source>
</evidence>
<name>A0AAV6XX66_9LAMI</name>
<dbReference type="Proteomes" id="UP000826271">
    <property type="component" value="Unassembled WGS sequence"/>
</dbReference>
<dbReference type="InterPro" id="IPR016166">
    <property type="entry name" value="FAD-bd_PCMH"/>
</dbReference>
<dbReference type="Pfam" id="PF08031">
    <property type="entry name" value="BBE"/>
    <property type="match status" value="1"/>
</dbReference>
<evidence type="ECO:0000256" key="5">
    <source>
        <dbReference type="ARBA" id="ARBA00022630"/>
    </source>
</evidence>
<proteinExistence type="inferred from homology"/>
<sequence>MKIRSGGHDYEGISYWSDTPNFFVLDMFNFRSINVSIEDESVWVQSGAILGEIYYKIAEKSNTYGFPAGVCPTVGAGGHFSGGGYGNMMRKYGLSVDNIVDAQIIDVNGRLLDRKSMGEDLFWAITGGGGASFGVVLSYKLKLVPVPSIVTVFRVRRTFDENFTNLVYRYQQIAAEKLPEELFLRLTLDVVNNTNRATFLAMFLGNAHELISEMNTNFPELGLNQTDCIEMSWIQSVLYWTNFPIGTPNALLNRVPQVSYLKRKSDYLKRPIPTHGLELLFKKMVELQAPMLTFNPYGGKMAEISPSEKPFPHRAGNIAKLQYATNWNENGEEAENRYLNLTRELYNYMTPFVSMAPRQAFLNYRDLDIGVNRNVDLRSSYFEGAVYGVKYFKNNFNRLVKVKTKVDPNNFFRNEQKKVGVVASRGGDVRAEAMVVPAQRGACQRRFTVVVRRMLMRCSLAVRVSLTFYGGFRRNLAEAEDGWLAASSKILTFQFQI</sequence>
<dbReference type="GO" id="GO:0071949">
    <property type="term" value="F:FAD binding"/>
    <property type="evidence" value="ECO:0007669"/>
    <property type="project" value="InterPro"/>
</dbReference>
<dbReference type="Gene3D" id="3.30.43.10">
    <property type="entry name" value="Uridine Diphospho-n-acetylenolpyruvylglucosamine Reductase, domain 2"/>
    <property type="match status" value="1"/>
</dbReference>
<comment type="caution">
    <text evidence="10">The sequence shown here is derived from an EMBL/GenBank/DDBJ whole genome shotgun (WGS) entry which is preliminary data.</text>
</comment>
<accession>A0AAV6XX66</accession>
<comment type="similarity">
    <text evidence="3">Belongs to the oxygen-dependent FAD-linked oxidoreductase family.</text>
</comment>
<organism evidence="10 11">
    <name type="scientific">Buddleja alternifolia</name>
    <dbReference type="NCBI Taxonomy" id="168488"/>
    <lineage>
        <taxon>Eukaryota</taxon>
        <taxon>Viridiplantae</taxon>
        <taxon>Streptophyta</taxon>
        <taxon>Embryophyta</taxon>
        <taxon>Tracheophyta</taxon>
        <taxon>Spermatophyta</taxon>
        <taxon>Magnoliopsida</taxon>
        <taxon>eudicotyledons</taxon>
        <taxon>Gunneridae</taxon>
        <taxon>Pentapetalae</taxon>
        <taxon>asterids</taxon>
        <taxon>lamiids</taxon>
        <taxon>Lamiales</taxon>
        <taxon>Scrophulariaceae</taxon>
        <taxon>Buddlejeae</taxon>
        <taxon>Buddleja</taxon>
    </lineage>
</organism>
<dbReference type="SUPFAM" id="SSF56176">
    <property type="entry name" value="FAD-binding/transporter-associated domain-like"/>
    <property type="match status" value="1"/>
</dbReference>
<evidence type="ECO:0000256" key="1">
    <source>
        <dbReference type="ARBA" id="ARBA00001974"/>
    </source>
</evidence>
<dbReference type="InterPro" id="IPR006094">
    <property type="entry name" value="Oxid_FAD_bind_N"/>
</dbReference>
<evidence type="ECO:0000259" key="9">
    <source>
        <dbReference type="PROSITE" id="PS51387"/>
    </source>
</evidence>
<dbReference type="Gene3D" id="3.40.462.20">
    <property type="match status" value="1"/>
</dbReference>
<comment type="pathway">
    <text evidence="2">Alkaloid biosynthesis.</text>
</comment>
<evidence type="ECO:0000256" key="8">
    <source>
        <dbReference type="ARBA" id="ARBA00023180"/>
    </source>
</evidence>
<keyword evidence="11" id="KW-1185">Reference proteome</keyword>
<reference evidence="10" key="1">
    <citation type="submission" date="2019-10" db="EMBL/GenBank/DDBJ databases">
        <authorList>
            <person name="Zhang R."/>
            <person name="Pan Y."/>
            <person name="Wang J."/>
            <person name="Ma R."/>
            <person name="Yu S."/>
        </authorList>
    </citation>
    <scope>NUCLEOTIDE SEQUENCE</scope>
    <source>
        <strain evidence="10">LA-IB0</strain>
        <tissue evidence="10">Leaf</tissue>
    </source>
</reference>
<evidence type="ECO:0000256" key="3">
    <source>
        <dbReference type="ARBA" id="ARBA00005466"/>
    </source>
</evidence>
<keyword evidence="6" id="KW-0732">Signal</keyword>
<evidence type="ECO:0000256" key="2">
    <source>
        <dbReference type="ARBA" id="ARBA00004913"/>
    </source>
</evidence>
<dbReference type="InterPro" id="IPR016169">
    <property type="entry name" value="FAD-bd_PCMH_sub2"/>
</dbReference>
<keyword evidence="7" id="KW-0274">FAD</keyword>
<feature type="domain" description="FAD-binding PCMH-type" evidence="9">
    <location>
        <begin position="1"/>
        <end position="146"/>
    </location>
</feature>
<keyword evidence="5" id="KW-0285">Flavoprotein</keyword>
<evidence type="ECO:0000256" key="7">
    <source>
        <dbReference type="ARBA" id="ARBA00022827"/>
    </source>
</evidence>
<evidence type="ECO:0000313" key="11">
    <source>
        <dbReference type="Proteomes" id="UP000826271"/>
    </source>
</evidence>
<dbReference type="InterPro" id="IPR012951">
    <property type="entry name" value="BBE"/>
</dbReference>
<dbReference type="PANTHER" id="PTHR32448">
    <property type="entry name" value="OS08G0158400 PROTEIN"/>
    <property type="match status" value="1"/>
</dbReference>
<dbReference type="EMBL" id="WHWC01000003">
    <property type="protein sequence ID" value="KAG8385186.1"/>
    <property type="molecule type" value="Genomic_DNA"/>
</dbReference>
<dbReference type="InterPro" id="IPR016167">
    <property type="entry name" value="FAD-bd_PCMH_sub1"/>
</dbReference>
<evidence type="ECO:0000256" key="4">
    <source>
        <dbReference type="ARBA" id="ARBA00022589"/>
    </source>
</evidence>
<protein>
    <recommendedName>
        <fullName evidence="9">FAD-binding PCMH-type domain-containing protein</fullName>
    </recommendedName>
</protein>
<dbReference type="InterPro" id="IPR036318">
    <property type="entry name" value="FAD-bd_PCMH-like_sf"/>
</dbReference>
<dbReference type="PROSITE" id="PS51387">
    <property type="entry name" value="FAD_PCMH"/>
    <property type="match status" value="1"/>
</dbReference>
<evidence type="ECO:0000256" key="6">
    <source>
        <dbReference type="ARBA" id="ARBA00022729"/>
    </source>
</evidence>
<gene>
    <name evidence="10" type="ORF">BUALT_Bualt03G0015700</name>
</gene>
<dbReference type="AlphaFoldDB" id="A0AAV6XX66"/>